<name>A0A455LA60_9ASPA</name>
<keyword evidence="4" id="KW-0804">Transcription</keyword>
<dbReference type="AlphaFoldDB" id="A0A455LA60"/>
<dbReference type="CDD" id="cd00120">
    <property type="entry name" value="MADS"/>
    <property type="match status" value="1"/>
</dbReference>
<evidence type="ECO:0000256" key="2">
    <source>
        <dbReference type="ARBA" id="ARBA00023015"/>
    </source>
</evidence>
<evidence type="ECO:0000313" key="7">
    <source>
        <dbReference type="EMBL" id="AXY87484.1"/>
    </source>
</evidence>
<dbReference type="GO" id="GO:0003677">
    <property type="term" value="F:DNA binding"/>
    <property type="evidence" value="ECO:0007669"/>
    <property type="project" value="UniProtKB-KW"/>
</dbReference>
<accession>A0A455LA60</accession>
<keyword evidence="3" id="KW-0238">DNA-binding</keyword>
<dbReference type="SMART" id="SM00432">
    <property type="entry name" value="MADS"/>
    <property type="match status" value="1"/>
</dbReference>
<sequence>MIMTGKGRKRVENKLIENPSSRMVCFSKRRKGLFKKAEELSILSGAKVTAPTFSQAGKAYCSDFQTLDSLLCPQVSISSEEDGRESASAEAVAADSLVCPQLGMFVEKKAEKYTLGSAFAEAVASDSLLCRSFDMSAEQADFAEDMIQELY</sequence>
<dbReference type="SUPFAM" id="SSF55455">
    <property type="entry name" value="SRF-like"/>
    <property type="match status" value="1"/>
</dbReference>
<feature type="domain" description="MADS-box" evidence="6">
    <location>
        <begin position="6"/>
        <end position="60"/>
    </location>
</feature>
<reference evidence="7" key="1">
    <citation type="journal article" date="2017" name="BMC Genomics">
        <title>Integrated mRNA and microRNA transcriptome variations in the multi-tepal mutant provide insights into the floral patterning of the orchid Cymbidium goeringii.</title>
        <authorList>
            <person name="Yang F."/>
            <person name="Zhu G."/>
            <person name="Wang Z."/>
            <person name="Liu H."/>
            <person name="Xu Q."/>
            <person name="Huang D."/>
            <person name="Zhao C."/>
        </authorList>
    </citation>
    <scope>NUCLEOTIDE SEQUENCE</scope>
</reference>
<comment type="subcellular location">
    <subcellularLocation>
        <location evidence="1">Nucleus</location>
    </subcellularLocation>
</comment>
<dbReference type="PROSITE" id="PS50066">
    <property type="entry name" value="MADS_BOX_2"/>
    <property type="match status" value="1"/>
</dbReference>
<dbReference type="GO" id="GO:0046983">
    <property type="term" value="F:protein dimerization activity"/>
    <property type="evidence" value="ECO:0007669"/>
    <property type="project" value="InterPro"/>
</dbReference>
<dbReference type="EMBL" id="MF474237">
    <property type="protein sequence ID" value="AXY87484.1"/>
    <property type="molecule type" value="mRNA"/>
</dbReference>
<dbReference type="InterPro" id="IPR036879">
    <property type="entry name" value="TF_MADSbox_sf"/>
</dbReference>
<protein>
    <submittedName>
        <fullName evidence="7">MADS-box protein-like mRNA</fullName>
    </submittedName>
</protein>
<keyword evidence="5" id="KW-0539">Nucleus</keyword>
<evidence type="ECO:0000256" key="5">
    <source>
        <dbReference type="ARBA" id="ARBA00023242"/>
    </source>
</evidence>
<evidence type="ECO:0000256" key="3">
    <source>
        <dbReference type="ARBA" id="ARBA00023125"/>
    </source>
</evidence>
<dbReference type="InterPro" id="IPR050142">
    <property type="entry name" value="MADS-box/MEF2_TF"/>
</dbReference>
<organism evidence="7">
    <name type="scientific">Cymbidium goeringii</name>
    <dbReference type="NCBI Taxonomy" id="112607"/>
    <lineage>
        <taxon>Eukaryota</taxon>
        <taxon>Viridiplantae</taxon>
        <taxon>Streptophyta</taxon>
        <taxon>Embryophyta</taxon>
        <taxon>Tracheophyta</taxon>
        <taxon>Spermatophyta</taxon>
        <taxon>Magnoliopsida</taxon>
        <taxon>Liliopsida</taxon>
        <taxon>Asparagales</taxon>
        <taxon>Orchidaceae</taxon>
        <taxon>Epidendroideae</taxon>
        <taxon>Cymbidieae</taxon>
        <taxon>Cymbidiinae</taxon>
        <taxon>Cymbidium</taxon>
    </lineage>
</organism>
<dbReference type="Gene3D" id="3.40.1810.10">
    <property type="entry name" value="Transcription factor, MADS-box"/>
    <property type="match status" value="1"/>
</dbReference>
<dbReference type="PRINTS" id="PR00404">
    <property type="entry name" value="MADSDOMAIN"/>
</dbReference>
<evidence type="ECO:0000256" key="1">
    <source>
        <dbReference type="ARBA" id="ARBA00004123"/>
    </source>
</evidence>
<proteinExistence type="evidence at transcript level"/>
<dbReference type="InterPro" id="IPR002100">
    <property type="entry name" value="TF_MADSbox"/>
</dbReference>
<keyword evidence="2" id="KW-0805">Transcription regulation</keyword>
<evidence type="ECO:0000256" key="4">
    <source>
        <dbReference type="ARBA" id="ARBA00023163"/>
    </source>
</evidence>
<dbReference type="PANTHER" id="PTHR48019">
    <property type="entry name" value="SERUM RESPONSE FACTOR HOMOLOG"/>
    <property type="match status" value="1"/>
</dbReference>
<dbReference type="Pfam" id="PF00319">
    <property type="entry name" value="SRF-TF"/>
    <property type="match status" value="1"/>
</dbReference>
<evidence type="ECO:0000259" key="6">
    <source>
        <dbReference type="PROSITE" id="PS50066"/>
    </source>
</evidence>
<dbReference type="GO" id="GO:0005634">
    <property type="term" value="C:nucleus"/>
    <property type="evidence" value="ECO:0007669"/>
    <property type="project" value="UniProtKB-SubCell"/>
</dbReference>